<organism evidence="1 2">
    <name type="scientific">Prevotella histicola</name>
    <dbReference type="NCBI Taxonomy" id="470565"/>
    <lineage>
        <taxon>Bacteria</taxon>
        <taxon>Pseudomonadati</taxon>
        <taxon>Bacteroidota</taxon>
        <taxon>Bacteroidia</taxon>
        <taxon>Bacteroidales</taxon>
        <taxon>Prevotellaceae</taxon>
        <taxon>Prevotella</taxon>
    </lineage>
</organism>
<sequence>MTMRRIAANVVLAPEGRTEQGVVTIENGTVSSIMPLKEELPMTEWYVGTIVVKPDSEGKRRAYMDGNPLV</sequence>
<proteinExistence type="predicted"/>
<dbReference type="Proteomes" id="UP000757461">
    <property type="component" value="Unassembled WGS sequence"/>
</dbReference>
<dbReference type="EMBL" id="JABZSQ010000076">
    <property type="protein sequence ID" value="MBF1414960.1"/>
    <property type="molecule type" value="Genomic_DNA"/>
</dbReference>
<evidence type="ECO:0000313" key="1">
    <source>
        <dbReference type="EMBL" id="MBF1414960.1"/>
    </source>
</evidence>
<protein>
    <submittedName>
        <fullName evidence="1">Uncharacterized protein</fullName>
    </submittedName>
</protein>
<accession>A0A930N5M1</accession>
<reference evidence="1" key="1">
    <citation type="submission" date="2020-04" db="EMBL/GenBank/DDBJ databases">
        <title>Deep metagenomics examines the oral microbiome during advanced dental caries in children, revealing novel taxa and co-occurrences with host molecules.</title>
        <authorList>
            <person name="Baker J.L."/>
            <person name="Morton J.T."/>
            <person name="Dinis M."/>
            <person name="Alvarez R."/>
            <person name="Tran N.C."/>
            <person name="Knight R."/>
            <person name="Edlund A."/>
        </authorList>
    </citation>
    <scope>NUCLEOTIDE SEQUENCE</scope>
    <source>
        <strain evidence="1">JCVI_25_bin.9</strain>
    </source>
</reference>
<gene>
    <name evidence="1" type="ORF">HXN33_05180</name>
</gene>
<dbReference type="AlphaFoldDB" id="A0A930N5M1"/>
<name>A0A930N5M1_9BACT</name>
<comment type="caution">
    <text evidence="1">The sequence shown here is derived from an EMBL/GenBank/DDBJ whole genome shotgun (WGS) entry which is preliminary data.</text>
</comment>
<evidence type="ECO:0000313" key="2">
    <source>
        <dbReference type="Proteomes" id="UP000757461"/>
    </source>
</evidence>